<dbReference type="EMBL" id="AP024169">
    <property type="protein sequence ID" value="BCN29060.1"/>
    <property type="molecule type" value="Genomic_DNA"/>
</dbReference>
<dbReference type="InterPro" id="IPR032710">
    <property type="entry name" value="NTF2-like_dom_sf"/>
</dbReference>
<organism evidence="1 2">
    <name type="scientific">Anaeromicropila herbilytica</name>
    <dbReference type="NCBI Taxonomy" id="2785025"/>
    <lineage>
        <taxon>Bacteria</taxon>
        <taxon>Bacillati</taxon>
        <taxon>Bacillota</taxon>
        <taxon>Clostridia</taxon>
        <taxon>Lachnospirales</taxon>
        <taxon>Lachnospiraceae</taxon>
        <taxon>Anaeromicropila</taxon>
    </lineage>
</organism>
<accession>A0A7R7EHZ1</accession>
<evidence type="ECO:0000313" key="2">
    <source>
        <dbReference type="Proteomes" id="UP000595897"/>
    </source>
</evidence>
<name>A0A7R7EHZ1_9FIRM</name>
<evidence type="ECO:0008006" key="3">
    <source>
        <dbReference type="Google" id="ProtNLM"/>
    </source>
</evidence>
<dbReference type="Proteomes" id="UP000595897">
    <property type="component" value="Chromosome"/>
</dbReference>
<dbReference type="RefSeq" id="WP_271714358.1">
    <property type="nucleotide sequence ID" value="NZ_AP024169.1"/>
</dbReference>
<evidence type="ECO:0000313" key="1">
    <source>
        <dbReference type="EMBL" id="BCN29060.1"/>
    </source>
</evidence>
<dbReference type="SUPFAM" id="SSF54427">
    <property type="entry name" value="NTF2-like"/>
    <property type="match status" value="1"/>
</dbReference>
<protein>
    <recommendedName>
        <fullName evidence="3">SnoaL-like domain-containing protein</fullName>
    </recommendedName>
</protein>
<keyword evidence="2" id="KW-1185">Reference proteome</keyword>
<proteinExistence type="predicted"/>
<sequence>MIDKNREELIFTKEYDMWKAASKRDVAAFKELVADDAIMICGGYRCLGAEYTEYIKDFYISGYKITKVLSDYF</sequence>
<dbReference type="AlphaFoldDB" id="A0A7R7EHZ1"/>
<gene>
    <name evidence="1" type="ORF">bsdtb5_03550</name>
</gene>
<reference evidence="1 2" key="1">
    <citation type="submission" date="2020-11" db="EMBL/GenBank/DDBJ databases">
        <title>Draft genome sequencing of a Lachnospiraceae strain isolated from anoxic soil subjected to BSD treatment.</title>
        <authorList>
            <person name="Uek A."/>
            <person name="Tonouchi A."/>
        </authorList>
    </citation>
    <scope>NUCLEOTIDE SEQUENCE [LARGE SCALE GENOMIC DNA]</scope>
    <source>
        <strain evidence="1 2">TB5</strain>
    </source>
</reference>
<dbReference type="KEGG" id="ahb:bsdtb5_03550"/>